<dbReference type="SUPFAM" id="SSF53756">
    <property type="entry name" value="UDP-Glycosyltransferase/glycogen phosphorylase"/>
    <property type="match status" value="1"/>
</dbReference>
<gene>
    <name evidence="1" type="ORF">BG55_22480</name>
</gene>
<name>A0A014PRZ1_9GAMM</name>
<dbReference type="RefSeq" id="WP_034941707.1">
    <property type="nucleotide sequence ID" value="NZ_JFHN01000075.1"/>
</dbReference>
<dbReference type="PATRIC" id="fig|69222.5.peg.4587"/>
<dbReference type="Proteomes" id="UP000019918">
    <property type="component" value="Unassembled WGS sequence"/>
</dbReference>
<dbReference type="OrthoDB" id="5123492at2"/>
<evidence type="ECO:0000313" key="1">
    <source>
        <dbReference type="EMBL" id="EXU73652.1"/>
    </source>
</evidence>
<protein>
    <recommendedName>
        <fullName evidence="3">Glycosyl transferase family 1 domain-containing protein</fullName>
    </recommendedName>
</protein>
<proteinExistence type="predicted"/>
<accession>A0A014PRZ1</accession>
<evidence type="ECO:0000313" key="2">
    <source>
        <dbReference type="Proteomes" id="UP000019918"/>
    </source>
</evidence>
<reference evidence="1 2" key="1">
    <citation type="submission" date="2014-02" db="EMBL/GenBank/DDBJ databases">
        <title>Draft genome of Erwinia mallotivora strain BT-MARDI, a papaya dieback pathogen.</title>
        <authorList>
            <person name="Redzuan R."/>
            <person name="Abu Bakar N."/>
            <person name="Badrun R."/>
            <person name="Mohd Raih M.F."/>
            <person name="Rozano L."/>
            <person name="Mat Amin N."/>
        </authorList>
    </citation>
    <scope>NUCLEOTIDE SEQUENCE [LARGE SCALE GENOMIC DNA]</scope>
    <source>
        <strain evidence="1 2">BT-MARDI</strain>
    </source>
</reference>
<dbReference type="AlphaFoldDB" id="A0A014PRZ1"/>
<comment type="caution">
    <text evidence="1">The sequence shown here is derived from an EMBL/GenBank/DDBJ whole genome shotgun (WGS) entry which is preliminary data.</text>
</comment>
<evidence type="ECO:0008006" key="3">
    <source>
        <dbReference type="Google" id="ProtNLM"/>
    </source>
</evidence>
<dbReference type="STRING" id="69222.BG55_22480"/>
<keyword evidence="2" id="KW-1185">Reference proteome</keyword>
<sequence length="422" mass="47465">MFQKMLIKVRDKSVQSEQEPQSFVEKLHRLRRDIPPSEIKELILDSEKYYLDNPDVKESGMCAVGHFFDYGEKEGRTFHIPQLRHKKTYTAEKTHKKTIYSTLPLNSGTNLYRAIFPGENDKNCIFNHAGSALKETLESIFTADEVIFIRPNYDPLTVFLMTLCRKTGVTVTLDIDDLMLPEFVASQGTVRSNDTDAGWLEKILICDSSLLLLADKIVCSTPLLVEIYKKSHNNVLLRRNKLPKRFFSENQINKKEKNGPLKILYLSGTKTHVMDFSIISGVMMKLAQTRDDFEITFLGKTGNYANTLKAAGASVQQIDIVSFAEMMTIISHHDVVLVPLEDTVFNNAKSNIKFIEAAACGVPIIASPASEFSQFIKHGVNGWICHSTDEWYNCIASLAHDRDAAINAGLAAHHTSLTELSL</sequence>
<dbReference type="Gene3D" id="3.40.50.2000">
    <property type="entry name" value="Glycogen Phosphorylase B"/>
    <property type="match status" value="1"/>
</dbReference>
<dbReference type="EMBL" id="JFHN01000075">
    <property type="protein sequence ID" value="EXU73652.1"/>
    <property type="molecule type" value="Genomic_DNA"/>
</dbReference>
<organism evidence="1 2">
    <name type="scientific">Erwinia mallotivora</name>
    <dbReference type="NCBI Taxonomy" id="69222"/>
    <lineage>
        <taxon>Bacteria</taxon>
        <taxon>Pseudomonadati</taxon>
        <taxon>Pseudomonadota</taxon>
        <taxon>Gammaproteobacteria</taxon>
        <taxon>Enterobacterales</taxon>
        <taxon>Erwiniaceae</taxon>
        <taxon>Erwinia</taxon>
    </lineage>
</organism>
<dbReference type="Pfam" id="PF13692">
    <property type="entry name" value="Glyco_trans_1_4"/>
    <property type="match status" value="1"/>
</dbReference>